<proteinExistence type="predicted"/>
<dbReference type="Proteomes" id="UP000316508">
    <property type="component" value="Unassembled WGS sequence"/>
</dbReference>
<dbReference type="InterPro" id="IPR036754">
    <property type="entry name" value="YbaK/aa-tRNA-synt-asso_dom_sf"/>
</dbReference>
<accession>A0A556R5W1</accession>
<evidence type="ECO:0000313" key="2">
    <source>
        <dbReference type="Proteomes" id="UP000316508"/>
    </source>
</evidence>
<comment type="caution">
    <text evidence="1">The sequence shown here is derived from an EMBL/GenBank/DDBJ whole genome shotgun (WGS) entry which is preliminary data.</text>
</comment>
<protein>
    <submittedName>
        <fullName evidence="1">Uncharacterized protein</fullName>
    </submittedName>
</protein>
<dbReference type="GO" id="GO:0002161">
    <property type="term" value="F:aminoacyl-tRNA deacylase activity"/>
    <property type="evidence" value="ECO:0007669"/>
    <property type="project" value="InterPro"/>
</dbReference>
<evidence type="ECO:0000313" key="1">
    <source>
        <dbReference type="EMBL" id="TSJ84276.1"/>
    </source>
</evidence>
<dbReference type="AlphaFoldDB" id="A0A556R5W1"/>
<dbReference type="Gene3D" id="3.90.960.10">
    <property type="entry name" value="YbaK/aminoacyl-tRNA synthetase-associated domain"/>
    <property type="match status" value="1"/>
</dbReference>
<sequence length="71" mass="7906">MNVRQLLGSFMVVKGIGRPDLRQVRELVGCRGLHMASALTLRQCLDTVPGRVSLLDLARKLVSRVFMLPES</sequence>
<name>A0A556R5W1_9BIFI</name>
<dbReference type="RefSeq" id="WP_186279320.1">
    <property type="nucleotide sequence ID" value="NZ_VMHK01000001.1"/>
</dbReference>
<dbReference type="EMBL" id="VMHK01000001">
    <property type="protein sequence ID" value="TSJ84276.1"/>
    <property type="molecule type" value="Genomic_DNA"/>
</dbReference>
<reference evidence="1 2" key="1">
    <citation type="submission" date="2019-07" db="EMBL/GenBank/DDBJ databases">
        <title>Bifidobacterium asteroides genomes.</title>
        <authorList>
            <person name="Zheng H."/>
        </authorList>
    </citation>
    <scope>NUCLEOTIDE SEQUENCE [LARGE SCALE GENOMIC DNA]</scope>
    <source>
        <strain evidence="1 2">W8102</strain>
    </source>
</reference>
<gene>
    <name evidence="1" type="ORF">FPK30_02105</name>
</gene>
<organism evidence="1 2">
    <name type="scientific">Bifidobacterium apousia</name>
    <dbReference type="NCBI Taxonomy" id="2750996"/>
    <lineage>
        <taxon>Bacteria</taxon>
        <taxon>Bacillati</taxon>
        <taxon>Actinomycetota</taxon>
        <taxon>Actinomycetes</taxon>
        <taxon>Bifidobacteriales</taxon>
        <taxon>Bifidobacteriaceae</taxon>
        <taxon>Bifidobacterium</taxon>
    </lineage>
</organism>
<keyword evidence="2" id="KW-1185">Reference proteome</keyword>